<organism evidence="2 3">
    <name type="scientific">Paspalum notatum var. saurae</name>
    <dbReference type="NCBI Taxonomy" id="547442"/>
    <lineage>
        <taxon>Eukaryota</taxon>
        <taxon>Viridiplantae</taxon>
        <taxon>Streptophyta</taxon>
        <taxon>Embryophyta</taxon>
        <taxon>Tracheophyta</taxon>
        <taxon>Spermatophyta</taxon>
        <taxon>Magnoliopsida</taxon>
        <taxon>Liliopsida</taxon>
        <taxon>Poales</taxon>
        <taxon>Poaceae</taxon>
        <taxon>PACMAD clade</taxon>
        <taxon>Panicoideae</taxon>
        <taxon>Andropogonodae</taxon>
        <taxon>Paspaleae</taxon>
        <taxon>Paspalinae</taxon>
        <taxon>Paspalum</taxon>
    </lineage>
</organism>
<dbReference type="InterPro" id="IPR013103">
    <property type="entry name" value="RVT_2"/>
</dbReference>
<keyword evidence="3" id="KW-1185">Reference proteome</keyword>
<dbReference type="EMBL" id="CP144746">
    <property type="protein sequence ID" value="WVZ57644.1"/>
    <property type="molecule type" value="Genomic_DNA"/>
</dbReference>
<feature type="domain" description="Reverse transcriptase Ty1/copia-type" evidence="1">
    <location>
        <begin position="2"/>
        <end position="118"/>
    </location>
</feature>
<dbReference type="Pfam" id="PF02089">
    <property type="entry name" value="Palm_thioest"/>
    <property type="match status" value="1"/>
</dbReference>
<dbReference type="SUPFAM" id="SSF56672">
    <property type="entry name" value="DNA/RNA polymerases"/>
    <property type="match status" value="1"/>
</dbReference>
<dbReference type="PANTHER" id="PTHR11439">
    <property type="entry name" value="GAG-POL-RELATED RETROTRANSPOSON"/>
    <property type="match status" value="1"/>
</dbReference>
<evidence type="ECO:0000259" key="1">
    <source>
        <dbReference type="Pfam" id="PF07727"/>
    </source>
</evidence>
<dbReference type="Proteomes" id="UP001341281">
    <property type="component" value="Chromosome 02"/>
</dbReference>
<proteinExistence type="predicted"/>
<dbReference type="InterPro" id="IPR043502">
    <property type="entry name" value="DNA/RNA_pol_sf"/>
</dbReference>
<reference evidence="2 3" key="1">
    <citation type="submission" date="2024-02" db="EMBL/GenBank/DDBJ databases">
        <title>High-quality chromosome-scale genome assembly of Pensacola bahiagrass (Paspalum notatum Flugge var. saurae).</title>
        <authorList>
            <person name="Vega J.M."/>
            <person name="Podio M."/>
            <person name="Orjuela J."/>
            <person name="Siena L.A."/>
            <person name="Pessino S.C."/>
            <person name="Combes M.C."/>
            <person name="Mariac C."/>
            <person name="Albertini E."/>
            <person name="Pupilli F."/>
            <person name="Ortiz J.P.A."/>
            <person name="Leblanc O."/>
        </authorList>
    </citation>
    <scope>NUCLEOTIDE SEQUENCE [LARGE SCALE GENOMIC DNA]</scope>
    <source>
        <strain evidence="2">R1</strain>
        <tissue evidence="2">Leaf</tissue>
    </source>
</reference>
<name>A0AAQ3SNA1_PASNO</name>
<sequence length="423" mass="48011">MVCRLNKSLYGLKQAPRAWYSRFATFLVTLGFTEAKSDMSLFVYRHGDETAYLLLYVVSTLQRIIISLQQEFAMKDLGVLHHFLGVTVEPRPSGLLLHQRQYTLDILERVGMTDCNPAKLSEDVGTPVADPTAYRSLAGALQYLTFTRPDITYAVQQVCLHMHDPREPHLTALKRLLRYLRGTVDYGLLLHRSSSAELVVYTDADWARCPDTRRSTSGYAVFLGSNLPVVSGSSSEAEYWAIANSVAEASWLRQLLAELHSLLTKSTLVYCDNVSAMYLSTNPVQHQRTKHVEIDLHFVRDRVAIGDVRSGFLCILIDDLIKWEIYSDYLQFEDDAVLIPRETAWFGYYPDGAFSPVLPPQETKLYIEDWIGLRTLDEAGRVKFVSVPGGHLRISKSDMKKYIVPYLTPEASSKQNIRRMLSL</sequence>
<protein>
    <recommendedName>
        <fullName evidence="1">Reverse transcriptase Ty1/copia-type domain-containing protein</fullName>
    </recommendedName>
</protein>
<dbReference type="PANTHER" id="PTHR11439:SF524">
    <property type="entry name" value="RNA-DIRECTED DNA POLYMERASE, PROTEIN KINASE RLK-PELLE-DLSV FAMILY"/>
    <property type="match status" value="1"/>
</dbReference>
<accession>A0AAQ3SNA1</accession>
<dbReference type="Gene3D" id="3.40.50.1820">
    <property type="entry name" value="alpha/beta hydrolase"/>
    <property type="match status" value="1"/>
</dbReference>
<evidence type="ECO:0000313" key="3">
    <source>
        <dbReference type="Proteomes" id="UP001341281"/>
    </source>
</evidence>
<gene>
    <name evidence="2" type="ORF">U9M48_008004</name>
</gene>
<dbReference type="Pfam" id="PF07727">
    <property type="entry name" value="RVT_2"/>
    <property type="match status" value="1"/>
</dbReference>
<dbReference type="SUPFAM" id="SSF53474">
    <property type="entry name" value="alpha/beta-Hydrolases"/>
    <property type="match status" value="1"/>
</dbReference>
<evidence type="ECO:0000313" key="2">
    <source>
        <dbReference type="EMBL" id="WVZ57644.1"/>
    </source>
</evidence>
<dbReference type="InterPro" id="IPR029058">
    <property type="entry name" value="AB_hydrolase_fold"/>
</dbReference>
<dbReference type="CDD" id="cd09272">
    <property type="entry name" value="RNase_HI_RT_Ty1"/>
    <property type="match status" value="1"/>
</dbReference>
<dbReference type="AlphaFoldDB" id="A0AAQ3SNA1"/>